<accession>H1XT36</accession>
<evidence type="ECO:0000256" key="1">
    <source>
        <dbReference type="ARBA" id="ARBA00010748"/>
    </source>
</evidence>
<gene>
    <name evidence="5 6" type="primary">hypA</name>
    <name evidence="6" type="ORF">Cabys_1865</name>
    <name evidence="7" type="ORF">Calab_2997</name>
</gene>
<evidence type="ECO:0000256" key="4">
    <source>
        <dbReference type="ARBA" id="ARBA00022833"/>
    </source>
</evidence>
<keyword evidence="3 5" id="KW-0479">Metal-binding</keyword>
<feature type="binding site" evidence="5">
    <location>
        <position position="92"/>
    </location>
    <ligand>
        <name>Zn(2+)</name>
        <dbReference type="ChEBI" id="CHEBI:29105"/>
    </ligand>
</feature>
<keyword evidence="8" id="KW-1185">Reference proteome</keyword>
<dbReference type="AlphaFoldDB" id="H1XT36"/>
<evidence type="ECO:0000313" key="7">
    <source>
        <dbReference type="EMBL" id="EHO42603.1"/>
    </source>
</evidence>
<dbReference type="Pfam" id="PF01155">
    <property type="entry name" value="HypA"/>
    <property type="match status" value="1"/>
</dbReference>
<dbReference type="HOGENOM" id="CLU_126929_3_0_0"/>
<feature type="binding site" evidence="5">
    <location>
        <position position="89"/>
    </location>
    <ligand>
        <name>Zn(2+)</name>
        <dbReference type="ChEBI" id="CHEBI:29105"/>
    </ligand>
</feature>
<sequence>MHEMSIAMNIVDIAVQTAQKNGAHKINSITVEIGALSGVVPEALEFCFEAATKETMAEGCRLEIVYLKAQAECSACGFKFETDQFLNLCPQCGEQVFAAGGQQLQVKAINVD</sequence>
<feature type="binding site" evidence="5">
    <location>
        <position position="2"/>
    </location>
    <ligand>
        <name>Ni(2+)</name>
        <dbReference type="ChEBI" id="CHEBI:49786"/>
    </ligand>
</feature>
<dbReference type="EMBL" id="CM001402">
    <property type="protein sequence ID" value="EHO42603.1"/>
    <property type="molecule type" value="Genomic_DNA"/>
</dbReference>
<dbReference type="Proteomes" id="UP000183868">
    <property type="component" value="Chromosome"/>
</dbReference>
<dbReference type="PROSITE" id="PS01249">
    <property type="entry name" value="HYPA"/>
    <property type="match status" value="1"/>
</dbReference>
<dbReference type="GO" id="GO:0008270">
    <property type="term" value="F:zinc ion binding"/>
    <property type="evidence" value="ECO:0007669"/>
    <property type="project" value="UniProtKB-UniRule"/>
</dbReference>
<dbReference type="PaxDb" id="880073-Calab_2997"/>
<name>H1XT36_CALAY</name>
<keyword evidence="2 5" id="KW-0533">Nickel</keyword>
<dbReference type="GO" id="GO:0016151">
    <property type="term" value="F:nickel cation binding"/>
    <property type="evidence" value="ECO:0007669"/>
    <property type="project" value="UniProtKB-UniRule"/>
</dbReference>
<proteinExistence type="inferred from homology"/>
<dbReference type="STRING" id="880073.Cabys_1865"/>
<dbReference type="Gene3D" id="3.30.2320.80">
    <property type="match status" value="1"/>
</dbReference>
<feature type="binding site" evidence="5">
    <location>
        <position position="73"/>
    </location>
    <ligand>
        <name>Zn(2+)</name>
        <dbReference type="ChEBI" id="CHEBI:29105"/>
    </ligand>
</feature>
<dbReference type="KEGG" id="caby:Cabys_1865"/>
<dbReference type="eggNOG" id="COG0375">
    <property type="taxonomic scope" value="Bacteria"/>
</dbReference>
<dbReference type="NCBIfam" id="TIGR00100">
    <property type="entry name" value="hypA"/>
    <property type="match status" value="1"/>
</dbReference>
<evidence type="ECO:0000256" key="2">
    <source>
        <dbReference type="ARBA" id="ARBA00022596"/>
    </source>
</evidence>
<dbReference type="GO" id="GO:0051604">
    <property type="term" value="P:protein maturation"/>
    <property type="evidence" value="ECO:0007669"/>
    <property type="project" value="InterPro"/>
</dbReference>
<evidence type="ECO:0000313" key="9">
    <source>
        <dbReference type="Proteomes" id="UP000183868"/>
    </source>
</evidence>
<evidence type="ECO:0000256" key="5">
    <source>
        <dbReference type="HAMAP-Rule" id="MF_00213"/>
    </source>
</evidence>
<comment type="similarity">
    <text evidence="1 5">Belongs to the HypA/HybF family.</text>
</comment>
<dbReference type="EMBL" id="CP018099">
    <property type="protein sequence ID" value="APF18614.1"/>
    <property type="molecule type" value="Genomic_DNA"/>
</dbReference>
<evidence type="ECO:0000313" key="8">
    <source>
        <dbReference type="Proteomes" id="UP000004671"/>
    </source>
</evidence>
<dbReference type="InterPro" id="IPR020538">
    <property type="entry name" value="Hydgase_Ni_incorp_HypA/HybF_CS"/>
</dbReference>
<organism evidence="7 8">
    <name type="scientific">Caldithrix abyssi DSM 13497</name>
    <dbReference type="NCBI Taxonomy" id="880073"/>
    <lineage>
        <taxon>Bacteria</taxon>
        <taxon>Pseudomonadati</taxon>
        <taxon>Calditrichota</taxon>
        <taxon>Calditrichia</taxon>
        <taxon>Calditrichales</taxon>
        <taxon>Calditrichaceae</taxon>
        <taxon>Caldithrix</taxon>
    </lineage>
</organism>
<dbReference type="PANTHER" id="PTHR34535">
    <property type="entry name" value="HYDROGENASE MATURATION FACTOR HYPA"/>
    <property type="match status" value="1"/>
</dbReference>
<evidence type="ECO:0000256" key="3">
    <source>
        <dbReference type="ARBA" id="ARBA00022723"/>
    </source>
</evidence>
<reference evidence="7 8" key="1">
    <citation type="submission" date="2011-09" db="EMBL/GenBank/DDBJ databases">
        <title>The permanent draft genome of Caldithrix abyssi DSM 13497.</title>
        <authorList>
            <consortium name="US DOE Joint Genome Institute (JGI-PGF)"/>
            <person name="Lucas S."/>
            <person name="Han J."/>
            <person name="Lapidus A."/>
            <person name="Bruce D."/>
            <person name="Goodwin L."/>
            <person name="Pitluck S."/>
            <person name="Peters L."/>
            <person name="Kyrpides N."/>
            <person name="Mavromatis K."/>
            <person name="Ivanova N."/>
            <person name="Mikhailova N."/>
            <person name="Chertkov O."/>
            <person name="Detter J.C."/>
            <person name="Tapia R."/>
            <person name="Han C."/>
            <person name="Land M."/>
            <person name="Hauser L."/>
            <person name="Markowitz V."/>
            <person name="Cheng J.-F."/>
            <person name="Hugenholtz P."/>
            <person name="Woyke T."/>
            <person name="Wu D."/>
            <person name="Spring S."/>
            <person name="Brambilla E."/>
            <person name="Klenk H.-P."/>
            <person name="Eisen J.A."/>
        </authorList>
    </citation>
    <scope>NUCLEOTIDE SEQUENCE [LARGE SCALE GENOMIC DNA]</scope>
    <source>
        <strain evidence="7 8">DSM 13497</strain>
    </source>
</reference>
<reference evidence="6 9" key="2">
    <citation type="submission" date="2016-11" db="EMBL/GenBank/DDBJ databases">
        <title>Genomic analysis of Caldithrix abyssi and proposal of a novel bacterial phylum Caldithrichaeota.</title>
        <authorList>
            <person name="Kublanov I."/>
            <person name="Sigalova O."/>
            <person name="Gavrilov S."/>
            <person name="Lebedinsky A."/>
            <person name="Ivanova N."/>
            <person name="Daum C."/>
            <person name="Reddy T."/>
            <person name="Klenk H.P."/>
            <person name="Goker M."/>
            <person name="Reva O."/>
            <person name="Miroshnichenko M."/>
            <person name="Kyprides N."/>
            <person name="Woyke T."/>
            <person name="Gelfand M."/>
        </authorList>
    </citation>
    <scope>NUCLEOTIDE SEQUENCE [LARGE SCALE GENOMIC DNA]</scope>
    <source>
        <strain evidence="6 9">LF13</strain>
    </source>
</reference>
<feature type="binding site" evidence="5">
    <location>
        <position position="76"/>
    </location>
    <ligand>
        <name>Zn(2+)</name>
        <dbReference type="ChEBI" id="CHEBI:29105"/>
    </ligand>
</feature>
<dbReference type="PIRSF" id="PIRSF004761">
    <property type="entry name" value="Hydrgn_mat_HypA"/>
    <property type="match status" value="1"/>
</dbReference>
<dbReference type="PANTHER" id="PTHR34535:SF3">
    <property type="entry name" value="HYDROGENASE MATURATION FACTOR HYPA"/>
    <property type="match status" value="1"/>
</dbReference>
<evidence type="ECO:0000313" key="6">
    <source>
        <dbReference type="EMBL" id="APF18614.1"/>
    </source>
</evidence>
<dbReference type="FunCoup" id="H1XT36">
    <property type="interactions" value="48"/>
</dbReference>
<keyword evidence="4 5" id="KW-0862">Zinc</keyword>
<dbReference type="InterPro" id="IPR000688">
    <property type="entry name" value="HypA/HybF"/>
</dbReference>
<protein>
    <recommendedName>
        <fullName evidence="5">Hydrogenase maturation factor HypA</fullName>
    </recommendedName>
</protein>
<comment type="function">
    <text evidence="5">Involved in the maturation of [NiFe] hydrogenases. Required for nickel insertion into the metal center of the hydrogenase.</text>
</comment>
<dbReference type="HAMAP" id="MF_00213">
    <property type="entry name" value="HypA_HybF"/>
    <property type="match status" value="1"/>
</dbReference>
<dbReference type="Proteomes" id="UP000004671">
    <property type="component" value="Chromosome"/>
</dbReference>